<evidence type="ECO:0008006" key="4">
    <source>
        <dbReference type="Google" id="ProtNLM"/>
    </source>
</evidence>
<protein>
    <recommendedName>
        <fullName evidence="4">Retrotransposon gag domain-containing protein</fullName>
    </recommendedName>
</protein>
<proteinExistence type="predicted"/>
<keyword evidence="3" id="KW-1185">Reference proteome</keyword>
<dbReference type="Proteomes" id="UP001151760">
    <property type="component" value="Unassembled WGS sequence"/>
</dbReference>
<feature type="region of interest" description="Disordered" evidence="1">
    <location>
        <begin position="163"/>
        <end position="210"/>
    </location>
</feature>
<evidence type="ECO:0000256" key="1">
    <source>
        <dbReference type="SAM" id="MobiDB-lite"/>
    </source>
</evidence>
<name>A0ABQ4YCM0_9ASTR</name>
<gene>
    <name evidence="2" type="ORF">Tco_0725340</name>
</gene>
<comment type="caution">
    <text evidence="2">The sequence shown here is derived from an EMBL/GenBank/DDBJ whole genome shotgun (WGS) entry which is preliminary data.</text>
</comment>
<accession>A0ABQ4YCM0</accession>
<dbReference type="EMBL" id="BQNB010010305">
    <property type="protein sequence ID" value="GJS75459.1"/>
    <property type="molecule type" value="Genomic_DNA"/>
</dbReference>
<reference evidence="2" key="2">
    <citation type="submission" date="2022-01" db="EMBL/GenBank/DDBJ databases">
        <authorList>
            <person name="Yamashiro T."/>
            <person name="Shiraishi A."/>
            <person name="Satake H."/>
            <person name="Nakayama K."/>
        </authorList>
    </citation>
    <scope>NUCLEOTIDE SEQUENCE</scope>
</reference>
<sequence length="210" mass="24454">MSNIEKIKFPALDMTGANYIHGRKMLKGISNQWVLLQHYKRATNAKGKSNILWKDLQSKFNHQREVLLPSTRDEWNNLRFQDFKKVNEYTSALFRICQTLRFCGQTVTEGDLLDKTFSTFHALNINLQQQYRLQNFKRYPDLHVNLLVAEKNNELLMKNHQTRPTGSLALPEENDVNNNDNKNSRSKRGRGNPHGCGRGHGLYGHNRFLN</sequence>
<dbReference type="PANTHER" id="PTHR33325">
    <property type="entry name" value="ZINC FINGER, CCHC-TYPE-RELATED"/>
    <property type="match status" value="1"/>
</dbReference>
<evidence type="ECO:0000313" key="2">
    <source>
        <dbReference type="EMBL" id="GJS75459.1"/>
    </source>
</evidence>
<organism evidence="2 3">
    <name type="scientific">Tanacetum coccineum</name>
    <dbReference type="NCBI Taxonomy" id="301880"/>
    <lineage>
        <taxon>Eukaryota</taxon>
        <taxon>Viridiplantae</taxon>
        <taxon>Streptophyta</taxon>
        <taxon>Embryophyta</taxon>
        <taxon>Tracheophyta</taxon>
        <taxon>Spermatophyta</taxon>
        <taxon>Magnoliopsida</taxon>
        <taxon>eudicotyledons</taxon>
        <taxon>Gunneridae</taxon>
        <taxon>Pentapetalae</taxon>
        <taxon>asterids</taxon>
        <taxon>campanulids</taxon>
        <taxon>Asterales</taxon>
        <taxon>Asteraceae</taxon>
        <taxon>Asteroideae</taxon>
        <taxon>Anthemideae</taxon>
        <taxon>Anthemidinae</taxon>
        <taxon>Tanacetum</taxon>
    </lineage>
</organism>
<feature type="compositionally biased region" description="Gly residues" evidence="1">
    <location>
        <begin position="192"/>
        <end position="202"/>
    </location>
</feature>
<dbReference type="PANTHER" id="PTHR33325:SF12">
    <property type="entry name" value="ZINC FINGER, CCHC-TYPE-RELATED"/>
    <property type="match status" value="1"/>
</dbReference>
<reference evidence="2" key="1">
    <citation type="journal article" date="2022" name="Int. J. Mol. Sci.">
        <title>Draft Genome of Tanacetum Coccineum: Genomic Comparison of Closely Related Tanacetum-Family Plants.</title>
        <authorList>
            <person name="Yamashiro T."/>
            <person name="Shiraishi A."/>
            <person name="Nakayama K."/>
            <person name="Satake H."/>
        </authorList>
    </citation>
    <scope>NUCLEOTIDE SEQUENCE</scope>
</reference>
<evidence type="ECO:0000313" key="3">
    <source>
        <dbReference type="Proteomes" id="UP001151760"/>
    </source>
</evidence>